<name>A0A553JJN5_SHEHA</name>
<protein>
    <submittedName>
        <fullName evidence="1">Uncharacterized protein</fullName>
    </submittedName>
</protein>
<proteinExistence type="predicted"/>
<dbReference type="AlphaFoldDB" id="A0A553JJN5"/>
<evidence type="ECO:0000313" key="1">
    <source>
        <dbReference type="EMBL" id="TRY12662.1"/>
    </source>
</evidence>
<keyword evidence="2" id="KW-1185">Reference proteome</keyword>
<dbReference type="OrthoDB" id="6267298at2"/>
<reference evidence="2" key="1">
    <citation type="submission" date="2019-07" db="EMBL/GenBank/DDBJ databases">
        <title>Shewanella sp. YLB-08 draft genomic sequence.</title>
        <authorList>
            <person name="Yu L."/>
        </authorList>
    </citation>
    <scope>NUCLEOTIDE SEQUENCE [LARGE SCALE GENOMIC DNA]</scope>
    <source>
        <strain evidence="2">JCM 20706</strain>
    </source>
</reference>
<organism evidence="1 2">
    <name type="scientific">Shewanella hanedai</name>
    <name type="common">Alteromonas hanedai</name>
    <dbReference type="NCBI Taxonomy" id="25"/>
    <lineage>
        <taxon>Bacteria</taxon>
        <taxon>Pseudomonadati</taxon>
        <taxon>Pseudomonadota</taxon>
        <taxon>Gammaproteobacteria</taxon>
        <taxon>Alteromonadales</taxon>
        <taxon>Shewanellaceae</taxon>
        <taxon>Shewanella</taxon>
    </lineage>
</organism>
<dbReference type="EMBL" id="VKGK01000029">
    <property type="protein sequence ID" value="TRY12662.1"/>
    <property type="molecule type" value="Genomic_DNA"/>
</dbReference>
<dbReference type="Proteomes" id="UP000318126">
    <property type="component" value="Unassembled WGS sequence"/>
</dbReference>
<comment type="caution">
    <text evidence="1">The sequence shown here is derived from an EMBL/GenBank/DDBJ whole genome shotgun (WGS) entry which is preliminary data.</text>
</comment>
<evidence type="ECO:0000313" key="2">
    <source>
        <dbReference type="Proteomes" id="UP000318126"/>
    </source>
</evidence>
<gene>
    <name evidence="1" type="ORF">FN961_19565</name>
</gene>
<accession>A0A553JJN5</accession>
<sequence>MTAQREFSASEARSLIAPALMTFTTSMCLATSEEHSCSTFKLVNTVSDVLKLACKEGFWLPTSA</sequence>